<feature type="transmembrane region" description="Helical" evidence="6">
    <location>
        <begin position="350"/>
        <end position="370"/>
    </location>
</feature>
<evidence type="ECO:0000313" key="7">
    <source>
        <dbReference type="EMBL" id="HIU90883.1"/>
    </source>
</evidence>
<dbReference type="GO" id="GO:0005886">
    <property type="term" value="C:plasma membrane"/>
    <property type="evidence" value="ECO:0007669"/>
    <property type="project" value="UniProtKB-SubCell"/>
</dbReference>
<comment type="subcellular location">
    <subcellularLocation>
        <location evidence="1">Cell membrane</location>
        <topology evidence="1">Multi-pass membrane protein</topology>
    </subcellularLocation>
</comment>
<keyword evidence="3 6" id="KW-0812">Transmembrane</keyword>
<feature type="transmembrane region" description="Helical" evidence="6">
    <location>
        <begin position="181"/>
        <end position="205"/>
    </location>
</feature>
<evidence type="ECO:0000256" key="6">
    <source>
        <dbReference type="SAM" id="Phobius"/>
    </source>
</evidence>
<feature type="transmembrane region" description="Helical" evidence="6">
    <location>
        <begin position="382"/>
        <end position="400"/>
    </location>
</feature>
<dbReference type="Pfam" id="PF01943">
    <property type="entry name" value="Polysacc_synt"/>
    <property type="match status" value="1"/>
</dbReference>
<reference evidence="7" key="1">
    <citation type="submission" date="2020-10" db="EMBL/GenBank/DDBJ databases">
        <authorList>
            <person name="Gilroy R."/>
        </authorList>
    </citation>
    <scope>NUCLEOTIDE SEQUENCE</scope>
    <source>
        <strain evidence="7">ChiHjej12B11-7776</strain>
    </source>
</reference>
<dbReference type="Proteomes" id="UP000886852">
    <property type="component" value="Unassembled WGS sequence"/>
</dbReference>
<evidence type="ECO:0000313" key="8">
    <source>
        <dbReference type="Proteomes" id="UP000886852"/>
    </source>
</evidence>
<keyword evidence="4 6" id="KW-1133">Transmembrane helix</keyword>
<feature type="transmembrane region" description="Helical" evidence="6">
    <location>
        <begin position="278"/>
        <end position="297"/>
    </location>
</feature>
<gene>
    <name evidence="7" type="ORF">IAC72_02560</name>
</gene>
<feature type="transmembrane region" description="Helical" evidence="6">
    <location>
        <begin position="412"/>
        <end position="434"/>
    </location>
</feature>
<evidence type="ECO:0000256" key="5">
    <source>
        <dbReference type="ARBA" id="ARBA00023136"/>
    </source>
</evidence>
<keyword evidence="5 6" id="KW-0472">Membrane</keyword>
<feature type="transmembrane region" description="Helical" evidence="6">
    <location>
        <begin position="84"/>
        <end position="106"/>
    </location>
</feature>
<dbReference type="PIRSF" id="PIRSF038958">
    <property type="entry name" value="PG_synth_SpoVB"/>
    <property type="match status" value="1"/>
</dbReference>
<protein>
    <submittedName>
        <fullName evidence="7">Polysaccharide biosynthesis protein</fullName>
    </submittedName>
</protein>
<dbReference type="PANTHER" id="PTHR30250:SF21">
    <property type="entry name" value="LIPID II FLIPPASE MURJ"/>
    <property type="match status" value="1"/>
</dbReference>
<evidence type="ECO:0000256" key="3">
    <source>
        <dbReference type="ARBA" id="ARBA00022692"/>
    </source>
</evidence>
<dbReference type="InterPro" id="IPR024923">
    <property type="entry name" value="PG_synth_SpoVB"/>
</dbReference>
<evidence type="ECO:0000256" key="1">
    <source>
        <dbReference type="ARBA" id="ARBA00004651"/>
    </source>
</evidence>
<reference evidence="7" key="2">
    <citation type="journal article" date="2021" name="PeerJ">
        <title>Extensive microbial diversity within the chicken gut microbiome revealed by metagenomics and culture.</title>
        <authorList>
            <person name="Gilroy R."/>
            <person name="Ravi A."/>
            <person name="Getino M."/>
            <person name="Pursley I."/>
            <person name="Horton D.L."/>
            <person name="Alikhan N.F."/>
            <person name="Baker D."/>
            <person name="Gharbi K."/>
            <person name="Hall N."/>
            <person name="Watson M."/>
            <person name="Adriaenssens E.M."/>
            <person name="Foster-Nyarko E."/>
            <person name="Jarju S."/>
            <person name="Secka A."/>
            <person name="Antonio M."/>
            <person name="Oren A."/>
            <person name="Chaudhuri R.R."/>
            <person name="La Ragione R."/>
            <person name="Hildebrand F."/>
            <person name="Pallen M.J."/>
        </authorList>
    </citation>
    <scope>NUCLEOTIDE SEQUENCE</scope>
    <source>
        <strain evidence="7">ChiHjej12B11-7776</strain>
    </source>
</reference>
<dbReference type="PANTHER" id="PTHR30250">
    <property type="entry name" value="PST FAMILY PREDICTED COLANIC ACID TRANSPORTER"/>
    <property type="match status" value="1"/>
</dbReference>
<feature type="transmembrane region" description="Helical" evidence="6">
    <location>
        <begin position="472"/>
        <end position="496"/>
    </location>
</feature>
<feature type="transmembrane region" description="Helical" evidence="6">
    <location>
        <begin position="446"/>
        <end position="466"/>
    </location>
</feature>
<dbReference type="EMBL" id="DVOC01000044">
    <property type="protein sequence ID" value="HIU90883.1"/>
    <property type="molecule type" value="Genomic_DNA"/>
</dbReference>
<name>A0A9D1MWQ9_9BACT</name>
<evidence type="ECO:0000256" key="4">
    <source>
        <dbReference type="ARBA" id="ARBA00022989"/>
    </source>
</evidence>
<proteinExistence type="predicted"/>
<dbReference type="CDD" id="cd13124">
    <property type="entry name" value="MATE_SpoVB_like"/>
    <property type="match status" value="1"/>
</dbReference>
<feature type="transmembrane region" description="Helical" evidence="6">
    <location>
        <begin position="318"/>
        <end position="338"/>
    </location>
</feature>
<dbReference type="AlphaFoldDB" id="A0A9D1MWQ9"/>
<accession>A0A9D1MWQ9</accession>
<dbReference type="InterPro" id="IPR050833">
    <property type="entry name" value="Poly_Biosynth_Transport"/>
</dbReference>
<organism evidence="7 8">
    <name type="scientific">Candidatus Fimimonas merdipullorum</name>
    <dbReference type="NCBI Taxonomy" id="2840822"/>
    <lineage>
        <taxon>Bacteria</taxon>
        <taxon>Pseudomonadati</taxon>
        <taxon>Myxococcota</taxon>
        <taxon>Myxococcia</taxon>
        <taxon>Myxococcales</taxon>
        <taxon>Cystobacterineae</taxon>
        <taxon>Myxococcaceae</taxon>
        <taxon>Myxococcaceae incertae sedis</taxon>
        <taxon>Candidatus Fimimonas</taxon>
    </lineage>
</organism>
<feature type="transmembrane region" description="Helical" evidence="6">
    <location>
        <begin position="225"/>
        <end position="243"/>
    </location>
</feature>
<sequence length="527" mass="55309">MKKQSFLRGALVLSLGGLLAKILGALYRIPLTNILGSYGMGLYQLVFPPYILFLTVAQAGVPAALSKLIAENNQLGQRERGRKIFRLAFCTLALSGAASAALMAALSKVIAASQGADTSAAFLTVAPALLFVPVTNVLKAYFQGNMNMVPSGATTVTEQVIKLVTGLSCAAHFMPDVQKAVLGAAFAVTVSEFSSLLIMSAVFLFHRRRQSKLVVNWQQGEKKSLMGAMLSLSVPVALGGFAMQTAQVVDSVMVVNLLNTANATEMYGLWTGPVNSMLGLPIALSAGVAVSALPGITKTYCDGDGQKLSAGFNSAMKLTFVIALPCALGMICLSRPILRLLYRSLPEQEIYVSSMLLSVSGISIVFLALVQTCVSVCQAVGRPYATVVIVSLSIVVKAALNMLLLPLPSVNVYGAAISETMCYLFAAICVIIYLKIKVGLKMQASSVLKPLAAGLLMTLFITAALASAPNVFGTSAGTLALIALSAAVYAAALSLLKTFDRQELDLLPVKNRKVNTYDNGSGNGAQG</sequence>
<comment type="caution">
    <text evidence="7">The sequence shown here is derived from an EMBL/GenBank/DDBJ whole genome shotgun (WGS) entry which is preliminary data.</text>
</comment>
<dbReference type="InterPro" id="IPR002797">
    <property type="entry name" value="Polysacc_synth"/>
</dbReference>
<feature type="transmembrane region" description="Helical" evidence="6">
    <location>
        <begin position="40"/>
        <end position="63"/>
    </location>
</feature>
<evidence type="ECO:0000256" key="2">
    <source>
        <dbReference type="ARBA" id="ARBA00022475"/>
    </source>
</evidence>
<keyword evidence="2" id="KW-1003">Cell membrane</keyword>